<dbReference type="GO" id="GO:0046168">
    <property type="term" value="P:glycerol-3-phosphate catabolic process"/>
    <property type="evidence" value="ECO:0007669"/>
    <property type="project" value="TreeGrafter"/>
</dbReference>
<dbReference type="PANTHER" id="PTHR11985">
    <property type="entry name" value="GLYCEROL-3-PHOSPHATE DEHYDROGENASE"/>
    <property type="match status" value="1"/>
</dbReference>
<dbReference type="AlphaFoldDB" id="A0A3B1BHQ6"/>
<name>A0A3B1BHQ6_9ZZZZ</name>
<keyword evidence="3" id="KW-0285">Flavoprotein</keyword>
<protein>
    <submittedName>
        <fullName evidence="7">Aerobic glycerol-3-phosphate dehydrogenase</fullName>
        <ecNumber evidence="7">1.1.5.3</ecNumber>
    </submittedName>
</protein>
<evidence type="ECO:0000256" key="2">
    <source>
        <dbReference type="ARBA" id="ARBA00007330"/>
    </source>
</evidence>
<gene>
    <name evidence="7" type="ORF">MNBD_NITROSPINAE01-1057</name>
</gene>
<keyword evidence="4" id="KW-0274">FAD</keyword>
<feature type="domain" description="FAD dependent oxidoreductase" evidence="6">
    <location>
        <begin position="7"/>
        <end position="343"/>
    </location>
</feature>
<comment type="similarity">
    <text evidence="2">Belongs to the FAD-dependent glycerol-3-phosphate dehydrogenase family.</text>
</comment>
<evidence type="ECO:0000313" key="7">
    <source>
        <dbReference type="EMBL" id="VAX17866.1"/>
    </source>
</evidence>
<accession>A0A3B1BHQ6</accession>
<evidence type="ECO:0000256" key="4">
    <source>
        <dbReference type="ARBA" id="ARBA00022827"/>
    </source>
</evidence>
<comment type="cofactor">
    <cofactor evidence="1">
        <name>FAD</name>
        <dbReference type="ChEBI" id="CHEBI:57692"/>
    </cofactor>
</comment>
<dbReference type="GO" id="GO:0004368">
    <property type="term" value="F:glycerol-3-phosphate dehydrogenase (quinone) activity"/>
    <property type="evidence" value="ECO:0007669"/>
    <property type="project" value="UniProtKB-EC"/>
</dbReference>
<proteinExistence type="inferred from homology"/>
<dbReference type="PANTHER" id="PTHR11985:SF15">
    <property type="entry name" value="GLYCEROL-3-PHOSPHATE DEHYDROGENASE, MITOCHONDRIAL"/>
    <property type="match status" value="1"/>
</dbReference>
<reference evidence="7" key="1">
    <citation type="submission" date="2018-06" db="EMBL/GenBank/DDBJ databases">
        <authorList>
            <person name="Zhirakovskaya E."/>
        </authorList>
    </citation>
    <scope>NUCLEOTIDE SEQUENCE</scope>
</reference>
<dbReference type="InterPro" id="IPR006076">
    <property type="entry name" value="FAD-dep_OxRdtase"/>
</dbReference>
<evidence type="ECO:0000256" key="5">
    <source>
        <dbReference type="ARBA" id="ARBA00023002"/>
    </source>
</evidence>
<dbReference type="Gene3D" id="3.50.50.60">
    <property type="entry name" value="FAD/NAD(P)-binding domain"/>
    <property type="match status" value="1"/>
</dbReference>
<keyword evidence="5 7" id="KW-0560">Oxidoreductase</keyword>
<evidence type="ECO:0000256" key="3">
    <source>
        <dbReference type="ARBA" id="ARBA00022630"/>
    </source>
</evidence>
<dbReference type="PRINTS" id="PR01001">
    <property type="entry name" value="FADG3PDH"/>
</dbReference>
<evidence type="ECO:0000259" key="6">
    <source>
        <dbReference type="Pfam" id="PF01266"/>
    </source>
</evidence>
<dbReference type="Pfam" id="PF01266">
    <property type="entry name" value="DAO"/>
    <property type="match status" value="1"/>
</dbReference>
<dbReference type="EC" id="1.1.5.3" evidence="7"/>
<evidence type="ECO:0000256" key="1">
    <source>
        <dbReference type="ARBA" id="ARBA00001974"/>
    </source>
</evidence>
<organism evidence="7">
    <name type="scientific">hydrothermal vent metagenome</name>
    <dbReference type="NCBI Taxonomy" id="652676"/>
    <lineage>
        <taxon>unclassified sequences</taxon>
        <taxon>metagenomes</taxon>
        <taxon>ecological metagenomes</taxon>
    </lineage>
</organism>
<dbReference type="SUPFAM" id="SSF51905">
    <property type="entry name" value="FAD/NAD(P)-binding domain"/>
    <property type="match status" value="1"/>
</dbReference>
<dbReference type="InterPro" id="IPR036188">
    <property type="entry name" value="FAD/NAD-bd_sf"/>
</dbReference>
<dbReference type="EMBL" id="UOGC01000062">
    <property type="protein sequence ID" value="VAX17866.1"/>
    <property type="molecule type" value="Genomic_DNA"/>
</dbReference>
<sequence>MPDKSFDVLVIGGGIHGAGVAQAVASVGHSVAILEKEGIASGTSGRSSKLIHGGLRYLETGQFALVRECLYERSLLLKNAPNLVQLKRFFIPIYKDTKRRATTVRAGLALYYALAGFDRNASFTTLPHHEWEALGGLSTNGLKTVFQYHEAQTDDVLLTEAVMRSAQELGATLHMPALFAGAKFESGTWKIRFDKNGEAYKIRATVLVNAAGPWANTVLEKIEPEQKAVPVELVQGSHIILEGKIEKGIYYVEAPRDRRGVFIMPWHGDKTLIGTSETKYKGDPSAVAPLDDEINYLLETAAHYFPHIRDMRKDNIIGSFAGLRVLPSGGASLFNRSRETLLHSGNMNIVTVYGGKLTSYRATGENVMKKIAPHLPTRKAVADTKHLRLG</sequence>
<dbReference type="Gene3D" id="3.30.9.10">
    <property type="entry name" value="D-Amino Acid Oxidase, subunit A, domain 2"/>
    <property type="match status" value="1"/>
</dbReference>
<dbReference type="InterPro" id="IPR000447">
    <property type="entry name" value="G3P_DH_FAD-dep"/>
</dbReference>